<feature type="transmembrane region" description="Helical" evidence="9">
    <location>
        <begin position="448"/>
        <end position="468"/>
    </location>
</feature>
<accession>Q4T7Q2</accession>
<dbReference type="OrthoDB" id="1689567at2759"/>
<feature type="region of interest" description="Disordered" evidence="8">
    <location>
        <begin position="619"/>
        <end position="726"/>
    </location>
</feature>
<feature type="compositionally biased region" description="Polar residues" evidence="8">
    <location>
        <begin position="943"/>
        <end position="955"/>
    </location>
</feature>
<feature type="transmembrane region" description="Helical" evidence="9">
    <location>
        <begin position="1042"/>
        <end position="1071"/>
    </location>
</feature>
<dbReference type="Pfam" id="PF02544">
    <property type="entry name" value="Steroid_dh"/>
    <property type="match status" value="1"/>
</dbReference>
<dbReference type="PANTHER" id="PTHR13018">
    <property type="entry name" value="PROBABLE MEMBRANE PROTEIN DUF221-RELATED"/>
    <property type="match status" value="1"/>
</dbReference>
<dbReference type="Pfam" id="PF14703">
    <property type="entry name" value="PHM7_cyt"/>
    <property type="match status" value="1"/>
</dbReference>
<evidence type="ECO:0000259" key="11">
    <source>
        <dbReference type="Pfam" id="PF02714"/>
    </source>
</evidence>
<dbReference type="GO" id="GO:0006629">
    <property type="term" value="P:lipid metabolic process"/>
    <property type="evidence" value="ECO:0007669"/>
    <property type="project" value="InterPro"/>
</dbReference>
<dbReference type="PROSITE" id="PS50244">
    <property type="entry name" value="S5A_REDUCTASE"/>
    <property type="match status" value="1"/>
</dbReference>
<reference evidence="14" key="1">
    <citation type="journal article" date="2004" name="Nature">
        <title>Genome duplication in the teleost fish Tetraodon nigroviridis reveals the early vertebrate proto-karyotype.</title>
        <authorList>
            <person name="Jaillon O."/>
            <person name="Aury J.-M."/>
            <person name="Brunet F."/>
            <person name="Petit J.-L."/>
            <person name="Stange-Thomann N."/>
            <person name="Mauceli E."/>
            <person name="Bouneau L."/>
            <person name="Fischer C."/>
            <person name="Ozouf-Costaz C."/>
            <person name="Bernot A."/>
            <person name="Nicaud S."/>
            <person name="Jaffe D."/>
            <person name="Fisher S."/>
            <person name="Lutfalla G."/>
            <person name="Dossat C."/>
            <person name="Segurens B."/>
            <person name="Dasilva C."/>
            <person name="Salanoubat M."/>
            <person name="Levy M."/>
            <person name="Boudet N."/>
            <person name="Castellano S."/>
            <person name="Anthouard V."/>
            <person name="Jubin C."/>
            <person name="Castelli V."/>
            <person name="Katinka M."/>
            <person name="Vacherie B."/>
            <person name="Biemont C."/>
            <person name="Skalli Z."/>
            <person name="Cattolico L."/>
            <person name="Poulain J."/>
            <person name="De Berardinis V."/>
            <person name="Cruaud C."/>
            <person name="Duprat S."/>
            <person name="Brottier P."/>
            <person name="Coutanceau J.-P."/>
            <person name="Gouzy J."/>
            <person name="Parra G."/>
            <person name="Lardier G."/>
            <person name="Chapple C."/>
            <person name="McKernan K.J."/>
            <person name="McEwan P."/>
            <person name="Bosak S."/>
            <person name="Kellis M."/>
            <person name="Volff J.-N."/>
            <person name="Guigo R."/>
            <person name="Zody M.C."/>
            <person name="Mesirov J."/>
            <person name="Lindblad-Toh K."/>
            <person name="Birren B."/>
            <person name="Nusbaum C."/>
            <person name="Kahn D."/>
            <person name="Robinson-Rechavi M."/>
            <person name="Laudet V."/>
            <person name="Schachter V."/>
            <person name="Quetier F."/>
            <person name="Saurin W."/>
            <person name="Scarpelli C."/>
            <person name="Wincker P."/>
            <person name="Lander E.S."/>
            <person name="Weissenbach J."/>
            <person name="Roest Crollius H."/>
        </authorList>
    </citation>
    <scope>NUCLEOTIDE SEQUENCE [LARGE SCALE GENOMIC DNA]</scope>
</reference>
<comment type="catalytic activity">
    <reaction evidence="7">
        <text>Ca(2+)(in) = Ca(2+)(out)</text>
        <dbReference type="Rhea" id="RHEA:29671"/>
        <dbReference type="ChEBI" id="CHEBI:29108"/>
    </reaction>
</comment>
<feature type="domain" description="CSC1/OSCA1-like 7TM region" evidence="11">
    <location>
        <begin position="974"/>
        <end position="1121"/>
    </location>
</feature>
<evidence type="ECO:0000256" key="4">
    <source>
        <dbReference type="ARBA" id="ARBA00022692"/>
    </source>
</evidence>
<evidence type="ECO:0000256" key="6">
    <source>
        <dbReference type="ARBA" id="ARBA00023136"/>
    </source>
</evidence>
<gene>
    <name evidence="14" type="ORF">GSTENG00005617001</name>
</gene>
<dbReference type="AlphaFoldDB" id="Q4T7Q2"/>
<comment type="subcellular location">
    <subcellularLocation>
        <location evidence="1">Membrane</location>
        <topology evidence="1">Multi-pass membrane protein</topology>
    </subcellularLocation>
</comment>
<evidence type="ECO:0000256" key="3">
    <source>
        <dbReference type="ARBA" id="ARBA00022448"/>
    </source>
</evidence>
<evidence type="ECO:0000313" key="14">
    <source>
        <dbReference type="EMBL" id="CAF91080.1"/>
    </source>
</evidence>
<evidence type="ECO:0000256" key="7">
    <source>
        <dbReference type="ARBA" id="ARBA00036634"/>
    </source>
</evidence>
<feature type="transmembrane region" description="Helical" evidence="9">
    <location>
        <begin position="506"/>
        <end position="525"/>
    </location>
</feature>
<feature type="transmembrane region" description="Helical" evidence="9">
    <location>
        <begin position="342"/>
        <end position="365"/>
    </location>
</feature>
<proteinExistence type="inferred from homology"/>
<feature type="region of interest" description="Disordered" evidence="8">
    <location>
        <begin position="938"/>
        <end position="962"/>
    </location>
</feature>
<dbReference type="GO" id="GO:0005227">
    <property type="term" value="F:calcium-activated cation channel activity"/>
    <property type="evidence" value="ECO:0007669"/>
    <property type="project" value="InterPro"/>
</dbReference>
<protein>
    <submittedName>
        <fullName evidence="14">Chromosome undetermined SCAF8042, whole genome shotgun sequence</fullName>
    </submittedName>
</protein>
<dbReference type="KEGG" id="tng:GSTEN00005617G001"/>
<keyword evidence="5 9" id="KW-1133">Transmembrane helix</keyword>
<feature type="compositionally biased region" description="Basic and acidic residues" evidence="8">
    <location>
        <begin position="644"/>
        <end position="659"/>
    </location>
</feature>
<dbReference type="Pfam" id="PF13967">
    <property type="entry name" value="RSN1_TM"/>
    <property type="match status" value="1"/>
</dbReference>
<dbReference type="InterPro" id="IPR001104">
    <property type="entry name" value="3-oxo-5_a-steroid_4-DH_C"/>
</dbReference>
<keyword evidence="6 9" id="KW-0472">Membrane</keyword>
<feature type="compositionally biased region" description="Basic residues" evidence="8">
    <location>
        <begin position="1217"/>
        <end position="1231"/>
    </location>
</feature>
<reference evidence="14" key="2">
    <citation type="submission" date="2004-02" db="EMBL/GenBank/DDBJ databases">
        <authorList>
            <consortium name="Genoscope"/>
            <consortium name="Whitehead Institute Centre for Genome Research"/>
        </authorList>
    </citation>
    <scope>NUCLEOTIDE SEQUENCE</scope>
</reference>
<dbReference type="Pfam" id="PF02714">
    <property type="entry name" value="RSN1_7TM"/>
    <property type="match status" value="1"/>
</dbReference>
<feature type="domain" description="3-oxo-5-alpha-steroid 4-dehydrogenase C-terminal" evidence="10">
    <location>
        <begin position="101"/>
        <end position="228"/>
    </location>
</feature>
<evidence type="ECO:0000256" key="9">
    <source>
        <dbReference type="SAM" id="Phobius"/>
    </source>
</evidence>
<evidence type="ECO:0000259" key="12">
    <source>
        <dbReference type="Pfam" id="PF13967"/>
    </source>
</evidence>
<evidence type="ECO:0000256" key="5">
    <source>
        <dbReference type="ARBA" id="ARBA00022989"/>
    </source>
</evidence>
<dbReference type="GO" id="GO:0016627">
    <property type="term" value="F:oxidoreductase activity, acting on the CH-CH group of donors"/>
    <property type="evidence" value="ECO:0007669"/>
    <property type="project" value="InterPro"/>
</dbReference>
<evidence type="ECO:0000256" key="8">
    <source>
        <dbReference type="SAM" id="MobiDB-lite"/>
    </source>
</evidence>
<dbReference type="InterPro" id="IPR027815">
    <property type="entry name" value="CSC1/OSCA1-like_cyt"/>
</dbReference>
<evidence type="ECO:0000256" key="2">
    <source>
        <dbReference type="ARBA" id="ARBA00007779"/>
    </source>
</evidence>
<dbReference type="PANTHER" id="PTHR13018:SF38">
    <property type="entry name" value="CSC1-LIKE PROTEIN 2"/>
    <property type="match status" value="1"/>
</dbReference>
<organism evidence="14">
    <name type="scientific">Tetraodon nigroviridis</name>
    <name type="common">Spotted green pufferfish</name>
    <name type="synonym">Chelonodon nigroviridis</name>
    <dbReference type="NCBI Taxonomy" id="99883"/>
    <lineage>
        <taxon>Eukaryota</taxon>
        <taxon>Metazoa</taxon>
        <taxon>Chordata</taxon>
        <taxon>Craniata</taxon>
        <taxon>Vertebrata</taxon>
        <taxon>Euteleostomi</taxon>
        <taxon>Actinopterygii</taxon>
        <taxon>Neopterygii</taxon>
        <taxon>Teleostei</taxon>
        <taxon>Neoteleostei</taxon>
        <taxon>Acanthomorphata</taxon>
        <taxon>Eupercaria</taxon>
        <taxon>Tetraodontiformes</taxon>
        <taxon>Tetradontoidea</taxon>
        <taxon>Tetraodontidae</taxon>
        <taxon>Tetraodon</taxon>
    </lineage>
</organism>
<keyword evidence="3" id="KW-0813">Transport</keyword>
<name>Q4T7Q2_TETNG</name>
<evidence type="ECO:0000259" key="13">
    <source>
        <dbReference type="Pfam" id="PF14703"/>
    </source>
</evidence>
<feature type="transmembrane region" description="Helical" evidence="9">
    <location>
        <begin position="1128"/>
        <end position="1150"/>
    </location>
</feature>
<feature type="transmembrane region" description="Helical" evidence="9">
    <location>
        <begin position="1097"/>
        <end position="1116"/>
    </location>
</feature>
<sequence length="1263" mass="138329">MVTGVFGGCASRWHPGCPLSLQELQRRARVRTLAGHRSSPRGPNRLQKVQIKDKLGLVEPLISGVVMKLGLGKASRRPVHPQDSSSLERSVIFAALTRGRPVPLPIVLYAAIFCSLNGFLQGHHLLHCTSAEATGPPGARAAAGFLLFLVGMGINIHSDHVLRSLRRPGEVAYRIPRGGVFELVSGANFLGEILEWAGYALATWSLPALAFAFFTACSIGPRAYHHHSGRMITGWRFGLRAELPGPARAWIWCVRRDVDAALAGICTRLRRAERSGGSGADAQVLRQDAGVSVPSTSTITMATWGQPCHNCSAQTGSKDYCYSARIRSTVLQGLPFGGVPTVLALDFMCFLVLGLQVLLFVFSILRKVAWDYGRLALVTDADSVSTAVHSETQDRYERLTSVSSSVDLEQRDNGFCSWLTAIFRIKDEEIREKCGEDAVHYLSFQRHIIGLLVVIGVLSVGIILPINFSGDLLGETPLRLCSRRRENNAYSFGRTTIANLKSGTNLLWLHTSFAFMYLLLTVYSMRRHTSKMHYKEDDLVGRGDAGMEQGCSSELGAQLPVFQVKRTLFINGVSKYAEESQIKQHFQQAYQNCVVLEARICYNVAKLMALNAERYQQEEEASSSGGASPVFCSPQEEGGAQQEVLHRPDGQGARPHHDQPQALRTPLLLRPGRLRGGGGGELLHQEGGETEGGVQEGEGEGPQQASGHGLRHLPERGHHRPDPEGLQRLPGPGLPVPAGAALVPVQRGSARPALERLLRPRPPERPLVGRRRSSWSRTGLSSSLLLQGTSVLGGRLLVDPLLRHQLHPVPPALLPHHAGHHHLHHGQVQRHQACGVPEQPHRDPVLPDPPALGLLRPAAHHRLLLGFLRGPLDQVWREQDHDAQVLHLPDLHGPAAAVSGTQQVPTCGPRVPAVPPPSPLSLFPCLSSAWTSSSAGSSIRSSWQTGPSDSSTCPTASARPPPSHMTPVWTLVSLRCVFLPDNGAFFVNYVIASAFIGNAMDLLRIPGLLMYMIRLCLARSAADRRNVKRHQAYEFQFGAAYAWMMNVFTVVMAYSITCPIIVPFGLMYMLLKHLVDRYNMYYAYLPSKLDKKIHSGAVTQVVAAPILCLFWLLFFSTVRTGFETPTSMFTLVVLIVTIVVCLSHVCFGHFKYLSAHNYKVSLSPRAAAAARLTFCLCSDRHQGHGDGRCDGERMSGPAHLLTRRQTSDVHRSGAPGPKHRGAGRCRRRRRRGGPELAAGGGANERREQHQRGRFPVRGGQSDR</sequence>
<evidence type="ECO:0000256" key="1">
    <source>
        <dbReference type="ARBA" id="ARBA00004141"/>
    </source>
</evidence>
<evidence type="ECO:0000259" key="10">
    <source>
        <dbReference type="Pfam" id="PF02544"/>
    </source>
</evidence>
<dbReference type="InterPro" id="IPR045122">
    <property type="entry name" value="Csc1-like"/>
</dbReference>
<dbReference type="InterPro" id="IPR032880">
    <property type="entry name" value="CSC1/OSCA1-like_N"/>
</dbReference>
<dbReference type="EMBL" id="CAAE01008042">
    <property type="protein sequence ID" value="CAF91080.1"/>
    <property type="molecule type" value="Genomic_DNA"/>
</dbReference>
<dbReference type="GO" id="GO:0005886">
    <property type="term" value="C:plasma membrane"/>
    <property type="evidence" value="ECO:0007669"/>
    <property type="project" value="TreeGrafter"/>
</dbReference>
<comment type="similarity">
    <text evidence="2">Belongs to the CSC1 (TC 1.A.17) family.</text>
</comment>
<feature type="compositionally biased region" description="Basic and acidic residues" evidence="8">
    <location>
        <begin position="712"/>
        <end position="725"/>
    </location>
</feature>
<feature type="domain" description="CSC1/OSCA1-like cytosolic" evidence="13">
    <location>
        <begin position="566"/>
        <end position="616"/>
    </location>
</feature>
<keyword evidence="4 9" id="KW-0812">Transmembrane</keyword>
<feature type="region of interest" description="Disordered" evidence="8">
    <location>
        <begin position="1201"/>
        <end position="1263"/>
    </location>
</feature>
<dbReference type="InterPro" id="IPR003864">
    <property type="entry name" value="CSC1/OSCA1-like_7TM"/>
</dbReference>
<feature type="domain" description="CSC1/OSCA1-like N-terminal transmembrane" evidence="12">
    <location>
        <begin position="408"/>
        <end position="526"/>
    </location>
</feature>